<sequence>MPWAWFIAGIGLVDLGLKGEDVKNTQLVDGNGGLPVLCHVSLTDWLGVQGVSAFCPATVAKHVVAVSTKSITLEGICTR</sequence>
<protein>
    <submittedName>
        <fullName evidence="2">Uncharacterized protein</fullName>
    </submittedName>
</protein>
<gene>
    <name evidence="2" type="ORF">BDZ85DRAFT_267763</name>
</gene>
<evidence type="ECO:0000313" key="3">
    <source>
        <dbReference type="Proteomes" id="UP000799538"/>
    </source>
</evidence>
<evidence type="ECO:0000313" key="2">
    <source>
        <dbReference type="EMBL" id="KAF2219884.1"/>
    </source>
</evidence>
<keyword evidence="3" id="KW-1185">Reference proteome</keyword>
<accession>A0A6A6G2K7</accession>
<dbReference type="AlphaFoldDB" id="A0A6A6G2K7"/>
<keyword evidence="1" id="KW-0732">Signal</keyword>
<name>A0A6A6G2K7_9PEZI</name>
<reference evidence="3" key="1">
    <citation type="journal article" date="2020" name="Stud. Mycol.">
        <title>101 Dothideomycetes genomes: A test case for predicting lifestyles and emergence of pathogens.</title>
        <authorList>
            <person name="Haridas S."/>
            <person name="Albert R."/>
            <person name="Binder M."/>
            <person name="Bloem J."/>
            <person name="LaButti K."/>
            <person name="Salamov A."/>
            <person name="Andreopoulos B."/>
            <person name="Baker S."/>
            <person name="Barry K."/>
            <person name="Bills G."/>
            <person name="Bluhm B."/>
            <person name="Cannon C."/>
            <person name="Castanera R."/>
            <person name="Culley D."/>
            <person name="Daum C."/>
            <person name="Ezra D."/>
            <person name="Gonzalez J."/>
            <person name="Henrissat B."/>
            <person name="Kuo A."/>
            <person name="Liang C."/>
            <person name="Lipzen A."/>
            <person name="Lutzoni F."/>
            <person name="Magnuson J."/>
            <person name="Mondo S."/>
            <person name="Nolan M."/>
            <person name="Ohm R."/>
            <person name="Pangilinan J."/>
            <person name="Park H.-J."/>
            <person name="Ramirez L."/>
            <person name="Alfaro M."/>
            <person name="Sun H."/>
            <person name="Tritt A."/>
            <person name="Yoshinaga Y."/>
            <person name="Zwiers L.-H."/>
            <person name="Turgeon B."/>
            <person name="Goodwin S."/>
            <person name="Spatafora J."/>
            <person name="Crous P."/>
            <person name="Grigoriev I."/>
        </authorList>
    </citation>
    <scope>NUCLEOTIDE SEQUENCE [LARGE SCALE GENOMIC DNA]</scope>
    <source>
        <strain evidence="3">CECT 20119</strain>
    </source>
</reference>
<feature type="signal peptide" evidence="1">
    <location>
        <begin position="1"/>
        <end position="19"/>
    </location>
</feature>
<dbReference type="Proteomes" id="UP000799538">
    <property type="component" value="Unassembled WGS sequence"/>
</dbReference>
<dbReference type="EMBL" id="ML992514">
    <property type="protein sequence ID" value="KAF2219884.1"/>
    <property type="molecule type" value="Genomic_DNA"/>
</dbReference>
<proteinExistence type="predicted"/>
<evidence type="ECO:0000256" key="1">
    <source>
        <dbReference type="SAM" id="SignalP"/>
    </source>
</evidence>
<organism evidence="2 3">
    <name type="scientific">Elsinoe ampelina</name>
    <dbReference type="NCBI Taxonomy" id="302913"/>
    <lineage>
        <taxon>Eukaryota</taxon>
        <taxon>Fungi</taxon>
        <taxon>Dikarya</taxon>
        <taxon>Ascomycota</taxon>
        <taxon>Pezizomycotina</taxon>
        <taxon>Dothideomycetes</taxon>
        <taxon>Dothideomycetidae</taxon>
        <taxon>Myriangiales</taxon>
        <taxon>Elsinoaceae</taxon>
        <taxon>Elsinoe</taxon>
    </lineage>
</organism>
<feature type="chain" id="PRO_5025338746" evidence="1">
    <location>
        <begin position="20"/>
        <end position="79"/>
    </location>
</feature>